<dbReference type="PANTHER" id="PTHR34825:SF1">
    <property type="entry name" value="AAA-ATPASE-LIKE DOMAIN-CONTAINING PROTEIN"/>
    <property type="match status" value="1"/>
</dbReference>
<dbReference type="PANTHER" id="PTHR34825">
    <property type="entry name" value="CONSERVED PROTEIN, WITH A WEAK D-GALACTARATE DEHYDRATASE/ALTRONATE HYDROLASE DOMAIN"/>
    <property type="match status" value="1"/>
</dbReference>
<dbReference type="Pfam" id="PF09820">
    <property type="entry name" value="AAA-ATPase_like"/>
    <property type="match status" value="2"/>
</dbReference>
<dbReference type="InterPro" id="IPR012547">
    <property type="entry name" value="PDDEXK_9"/>
</dbReference>
<sequence>MIVELSDTNTHLKGTDTVKESNKLPKMLVGTDEFYDLVVNSDVFVDKSLMIKELLEDSGKVILITRPRRWGKSLNMDMIRRFFEIEVDEKGKPLPLEQKINNKLFLGGTVDLGFDETKELKPLKIADIASSMKRQGQYPVISISFKDVKGSNYQDIENGIKEQVIRLFSNHRYLKHYIAEDANLLDDVQKEKLNRYFTGNLDQEDIKTSLRFLSELLFKHFNQKVYILIDEYDTSINSSYIKFGKKSEEFEQVLELFRGMFGSSLKGNSCVEKGVITGILRIAKANLFSDLNNVTEYTLLDEDFSKFYGFTQAEVDDLLIKVPLSTNTEQIKDWYNGYTFGGEIIYNPWSLMQCLAHKGKLDHYWLDSGGTGLVDKALLSDEMQEDLQNLAAGKSIISPITKQISFADINKPIGLFSLLLFSGYLNPTVQNSEENIYELSAPNREVRHIYKARMLQWVASQLKIDSSRYYSFISLLPAGKVEEFKERLQELLVNSTSFYQTGEKKAELFYSGFMLGLINMLAPSYIIASEQESGSGRADVIMIPKAGKGDKAIIIEYKIAKNTEDLLSVAKMGLKQIIDKQYDTKIREYKHVKKIIKISMTFCGKKVVLEYQID</sequence>
<dbReference type="InterPro" id="IPR018631">
    <property type="entry name" value="AAA-ATPase-like_dom"/>
</dbReference>
<accession>A0AAT9GAP4</accession>
<dbReference type="SUPFAM" id="SSF52540">
    <property type="entry name" value="P-loop containing nucleoside triphosphate hydrolases"/>
    <property type="match status" value="1"/>
</dbReference>
<dbReference type="Pfam" id="PF08011">
    <property type="entry name" value="PDDEXK_9"/>
    <property type="match status" value="1"/>
</dbReference>
<gene>
    <name evidence="2" type="ORF">DMENIID0002_14220</name>
</gene>
<feature type="domain" description="AAA-ATPase-like" evidence="1">
    <location>
        <begin position="121"/>
        <end position="288"/>
    </location>
</feature>
<evidence type="ECO:0000259" key="1">
    <source>
        <dbReference type="Pfam" id="PF09820"/>
    </source>
</evidence>
<dbReference type="InterPro" id="IPR027417">
    <property type="entry name" value="P-loop_NTPase"/>
</dbReference>
<reference evidence="2" key="1">
    <citation type="submission" date="2024-01" db="EMBL/GenBank/DDBJ databases">
        <title>Sequencing the genomes of a sandfly, Sergentomyia squamirostris, and its two endosymbionts.</title>
        <authorList>
            <person name="Itokawa K."/>
            <person name="Sanjoba C."/>
        </authorList>
    </citation>
    <scope>NUCLEOTIDE SEQUENCE</scope>
    <source>
        <strain evidence="2">RiSSQ</strain>
    </source>
</reference>
<evidence type="ECO:0000313" key="2">
    <source>
        <dbReference type="EMBL" id="BFD46776.1"/>
    </source>
</evidence>
<dbReference type="EMBL" id="AP029170">
    <property type="protein sequence ID" value="BFD46776.1"/>
    <property type="molecule type" value="Genomic_DNA"/>
</dbReference>
<protein>
    <submittedName>
        <fullName evidence="2">AAA family ATPase</fullName>
    </submittedName>
</protein>
<feature type="domain" description="AAA-ATPase-like" evidence="1">
    <location>
        <begin position="29"/>
        <end position="90"/>
    </location>
</feature>
<organism evidence="2">
    <name type="scientific">Candidatus Tisiphia endosymbiont of Sergentomyia squamirostris</name>
    <dbReference type="NCBI Taxonomy" id="3113639"/>
    <lineage>
        <taxon>Bacteria</taxon>
        <taxon>Pseudomonadati</taxon>
        <taxon>Pseudomonadota</taxon>
        <taxon>Alphaproteobacteria</taxon>
        <taxon>Rickettsiales</taxon>
        <taxon>Rickettsiaceae</taxon>
        <taxon>Rickettsieae</taxon>
        <taxon>Candidatus Tisiphia</taxon>
    </lineage>
</organism>
<name>A0AAT9GAP4_9RICK</name>
<dbReference type="AlphaFoldDB" id="A0AAT9GAP4"/>
<proteinExistence type="predicted"/>